<gene>
    <name evidence="1" type="ORF">WISOIL_0017</name>
</gene>
<dbReference type="AlphaFoldDB" id="D6MLW6"/>
<dbReference type="SUPFAM" id="SSF51126">
    <property type="entry name" value="Pectin lyase-like"/>
    <property type="match status" value="2"/>
</dbReference>
<sequence length="526" mass="53054">MAILQLSLRSGAMALKKYILGFSVLAITLVCGAAQQPRFNYQAKLSGGGGVPLQGVHTLYFKLFQGGTPGSANSGTEVFSESSAVTITNGVANHTVGTGVVQVPGPLTANMLRTNGDVHLQVSVDSVGNVILPRTRLESVPYAVLSADGEVRTPISQPQSFPLVISQPGSFYLTGNITGVAGQDGIQVTTSGVTLDLNGFSLIGVPGSGNGIFASGLRGVTVQNGHVTGWGSKGISLSSPQDACRFVNLTLRSNGNTGLDGPIACVVENCIAISNAGHGISVGGGSTVRGCTSDYNTTSGFVSLTGCSFADCNANGNGTDSVGDGFNVGVGCNLSQCNAYINKNGFKLQGEGNVTNCTARGNSLTGILSTGLTNVVACDAPANAVAGINVGNDSQVTNCNVSGNTLKGIVVDQRGTVTNCTASHNGTIGIEVGSYCRVEGNTCSNNAFFLDGNGILALGNSNSIVGNHVALNAQGIKVNGTKNVTIKNTATANTASNYDLTGTGGNGNGTTAAVGMTNDPLINISL</sequence>
<reference evidence="1" key="1">
    <citation type="journal article" date="2010" name="Appl. Environ. Microbiol.">
        <title>Metagenomics Reveals Antibiotic Resistance Genes Encoding Predicted Bifunctional Proteins in Apple Orchard Soil.</title>
        <authorList>
            <person name="Donato J.J."/>
            <person name="Moe L.A."/>
            <person name="Converse B.J."/>
            <person name="Smart K.D."/>
            <person name="Berklein F.C."/>
            <person name="McManus P.S."/>
            <person name="Handelsman J."/>
        </authorList>
    </citation>
    <scope>NUCLEOTIDE SEQUENCE</scope>
</reference>
<evidence type="ECO:0000313" key="1">
    <source>
        <dbReference type="EMBL" id="ACS83706.1"/>
    </source>
</evidence>
<proteinExistence type="predicted"/>
<protein>
    <submittedName>
        <fullName evidence="1">Parallel beta-helix repeat protein</fullName>
    </submittedName>
</protein>
<dbReference type="InterPro" id="IPR011050">
    <property type="entry name" value="Pectin_lyase_fold/virulence"/>
</dbReference>
<dbReference type="EMBL" id="GQ244490">
    <property type="protein sequence ID" value="ACS83706.1"/>
    <property type="molecule type" value="Genomic_DNA"/>
</dbReference>
<dbReference type="SMART" id="SM00710">
    <property type="entry name" value="PbH1"/>
    <property type="match status" value="8"/>
</dbReference>
<dbReference type="Gene3D" id="2.160.20.10">
    <property type="entry name" value="Single-stranded right-handed beta-helix, Pectin lyase-like"/>
    <property type="match status" value="1"/>
</dbReference>
<name>D6MLW6_9BACT</name>
<accession>D6MLW6</accession>
<dbReference type="InterPro" id="IPR012334">
    <property type="entry name" value="Pectin_lyas_fold"/>
</dbReference>
<organism evidence="1">
    <name type="scientific">uncultured bacterium AOCefta2</name>
    <dbReference type="NCBI Taxonomy" id="654977"/>
    <lineage>
        <taxon>Bacteria</taxon>
        <taxon>environmental samples</taxon>
    </lineage>
</organism>
<dbReference type="InterPro" id="IPR006626">
    <property type="entry name" value="PbH1"/>
</dbReference>